<evidence type="ECO:0000313" key="3">
    <source>
        <dbReference type="Proteomes" id="UP000606786"/>
    </source>
</evidence>
<dbReference type="Proteomes" id="UP000606786">
    <property type="component" value="Unassembled WGS sequence"/>
</dbReference>
<feature type="compositionally biased region" description="Acidic residues" evidence="1">
    <location>
        <begin position="52"/>
        <end position="71"/>
    </location>
</feature>
<reference evidence="2" key="1">
    <citation type="submission" date="2020-11" db="EMBL/GenBank/DDBJ databases">
        <authorList>
            <person name="Whitehead M."/>
        </authorList>
    </citation>
    <scope>NUCLEOTIDE SEQUENCE</scope>
    <source>
        <strain evidence="2">EGII</strain>
    </source>
</reference>
<organism evidence="2 3">
    <name type="scientific">Ceratitis capitata</name>
    <name type="common">Mediterranean fruit fly</name>
    <name type="synonym">Tephritis capitata</name>
    <dbReference type="NCBI Taxonomy" id="7213"/>
    <lineage>
        <taxon>Eukaryota</taxon>
        <taxon>Metazoa</taxon>
        <taxon>Ecdysozoa</taxon>
        <taxon>Arthropoda</taxon>
        <taxon>Hexapoda</taxon>
        <taxon>Insecta</taxon>
        <taxon>Pterygota</taxon>
        <taxon>Neoptera</taxon>
        <taxon>Endopterygota</taxon>
        <taxon>Diptera</taxon>
        <taxon>Brachycera</taxon>
        <taxon>Muscomorpha</taxon>
        <taxon>Tephritoidea</taxon>
        <taxon>Tephritidae</taxon>
        <taxon>Ceratitis</taxon>
        <taxon>Ceratitis</taxon>
    </lineage>
</organism>
<evidence type="ECO:0000313" key="2">
    <source>
        <dbReference type="EMBL" id="CAD6997359.1"/>
    </source>
</evidence>
<dbReference type="AlphaFoldDB" id="A0A811UEM1"/>
<name>A0A811UEM1_CERCA</name>
<keyword evidence="3" id="KW-1185">Reference proteome</keyword>
<accession>A0A811UEM1</accession>
<feature type="region of interest" description="Disordered" evidence="1">
    <location>
        <begin position="48"/>
        <end position="71"/>
    </location>
</feature>
<feature type="non-terminal residue" evidence="2">
    <location>
        <position position="1"/>
    </location>
</feature>
<comment type="caution">
    <text evidence="2">The sequence shown here is derived from an EMBL/GenBank/DDBJ whole genome shotgun (WGS) entry which is preliminary data.</text>
</comment>
<sequence length="71" mass="8081">MKFCKSRTERTRNMWVVKRACRFENAHTKNLVLNRCEENMKGDMFLSGFTDPDPDDVPDVAAAGDDDGEPT</sequence>
<protein>
    <submittedName>
        <fullName evidence="2">(Mediterranean fruit fly) hypothetical protein</fullName>
    </submittedName>
</protein>
<evidence type="ECO:0000256" key="1">
    <source>
        <dbReference type="SAM" id="MobiDB-lite"/>
    </source>
</evidence>
<gene>
    <name evidence="2" type="ORF">CCAP1982_LOCUS5992</name>
</gene>
<proteinExistence type="predicted"/>
<dbReference type="EMBL" id="CAJHJT010000012">
    <property type="protein sequence ID" value="CAD6997359.1"/>
    <property type="molecule type" value="Genomic_DNA"/>
</dbReference>